<dbReference type="PROSITE" id="PS50255">
    <property type="entry name" value="CYTOCHROME_B5_2"/>
    <property type="match status" value="1"/>
</dbReference>
<dbReference type="InterPro" id="IPR036400">
    <property type="entry name" value="Cyt_B5-like_heme/steroid_sf"/>
</dbReference>
<reference evidence="3 4" key="1">
    <citation type="journal article" date="2008" name="Nature">
        <title>The genome of the choanoflagellate Monosiga brevicollis and the origin of metazoans.</title>
        <authorList>
            <consortium name="JGI Sequencing"/>
            <person name="King N."/>
            <person name="Westbrook M.J."/>
            <person name="Young S.L."/>
            <person name="Kuo A."/>
            <person name="Abedin M."/>
            <person name="Chapman J."/>
            <person name="Fairclough S."/>
            <person name="Hellsten U."/>
            <person name="Isogai Y."/>
            <person name="Letunic I."/>
            <person name="Marr M."/>
            <person name="Pincus D."/>
            <person name="Putnam N."/>
            <person name="Rokas A."/>
            <person name="Wright K.J."/>
            <person name="Zuzow R."/>
            <person name="Dirks W."/>
            <person name="Good M."/>
            <person name="Goodstein D."/>
            <person name="Lemons D."/>
            <person name="Li W."/>
            <person name="Lyons J.B."/>
            <person name="Morris A."/>
            <person name="Nichols S."/>
            <person name="Richter D.J."/>
            <person name="Salamov A."/>
            <person name="Bork P."/>
            <person name="Lim W.A."/>
            <person name="Manning G."/>
            <person name="Miller W.T."/>
            <person name="McGinnis W."/>
            <person name="Shapiro H."/>
            <person name="Tjian R."/>
            <person name="Grigoriev I.V."/>
            <person name="Rokhsar D."/>
        </authorList>
    </citation>
    <scope>NUCLEOTIDE SEQUENCE [LARGE SCALE GENOMIC DNA]</scope>
    <source>
        <strain evidence="4">MX1 / ATCC 50154</strain>
    </source>
</reference>
<sequence length="384" mass="45049">MKICIDQEWYDLTKWAKYHPGGVRILERFDNQDATDHFYSLHSTDAIRKFKAMRPTETKEDVPEVLPIDASFRELRAKLMDDGWWDRDLLTELGILIPIFAMCIIGTALAWSHPVISVLLISVGMQQAGWLGHDMTHARDSRYNDFWLRYVSGWLNGFDRNWWSNKHNTHHVLTNHVNHDPDIHVQPILYLWAPLKQMDHFLRKYQYIYFPLPYTLLFASWRLESLKWSIANRDYKMFFLAILPGYVWLALLPFKVVLASILVSGFLVAIVVTMSHESEELLLEREPSYVTNQFLTTRDVQCLDWVTEYLFGGMQYQLEHHLFPTMPRYKYRALVPIVRQWAKANGLVYKSDTLPVMLGEHVATLKKAGEMAHREDTVDPYALS</sequence>
<dbReference type="Pfam" id="PF00173">
    <property type="entry name" value="Cyt-b5"/>
    <property type="match status" value="1"/>
</dbReference>
<gene>
    <name evidence="3" type="ORF">MONBRDRAFT_6483</name>
</gene>
<dbReference type="GO" id="GO:0006636">
    <property type="term" value="P:unsaturated fatty acid biosynthetic process"/>
    <property type="evidence" value="ECO:0007669"/>
    <property type="project" value="UniProtKB-ARBA"/>
</dbReference>
<dbReference type="PANTHER" id="PTHR19353">
    <property type="entry name" value="FATTY ACID DESATURASE 2"/>
    <property type="match status" value="1"/>
</dbReference>
<evidence type="ECO:0000256" key="1">
    <source>
        <dbReference type="SAM" id="Phobius"/>
    </source>
</evidence>
<evidence type="ECO:0000313" key="4">
    <source>
        <dbReference type="Proteomes" id="UP000001357"/>
    </source>
</evidence>
<keyword evidence="1" id="KW-0812">Transmembrane</keyword>
<dbReference type="InterPro" id="IPR005804">
    <property type="entry name" value="FA_desaturase_dom"/>
</dbReference>
<dbReference type="eggNOG" id="KOG4232">
    <property type="taxonomic scope" value="Eukaryota"/>
</dbReference>
<dbReference type="InterPro" id="IPR001199">
    <property type="entry name" value="Cyt_B5-like_heme/steroid-bd"/>
</dbReference>
<dbReference type="FunCoup" id="A9UU07">
    <property type="interactions" value="303"/>
</dbReference>
<dbReference type="OMA" id="FGGMQYQ"/>
<evidence type="ECO:0000259" key="2">
    <source>
        <dbReference type="PROSITE" id="PS50255"/>
    </source>
</evidence>
<dbReference type="SUPFAM" id="SSF55856">
    <property type="entry name" value="Cytochrome b5-like heme/steroid binding domain"/>
    <property type="match status" value="1"/>
</dbReference>
<keyword evidence="1" id="KW-1133">Transmembrane helix</keyword>
<organism evidence="3 4">
    <name type="scientific">Monosiga brevicollis</name>
    <name type="common">Choanoflagellate</name>
    <dbReference type="NCBI Taxonomy" id="81824"/>
    <lineage>
        <taxon>Eukaryota</taxon>
        <taxon>Choanoflagellata</taxon>
        <taxon>Craspedida</taxon>
        <taxon>Salpingoecidae</taxon>
        <taxon>Monosiga</taxon>
    </lineage>
</organism>
<dbReference type="Proteomes" id="UP000001357">
    <property type="component" value="Unassembled WGS sequence"/>
</dbReference>
<evidence type="ECO:0000313" key="3">
    <source>
        <dbReference type="EMBL" id="EDQ91338.1"/>
    </source>
</evidence>
<dbReference type="InParanoid" id="A9UU07"/>
<dbReference type="AlphaFoldDB" id="A9UU07"/>
<proteinExistence type="predicted"/>
<name>A9UU07_MONBE</name>
<feature type="transmembrane region" description="Helical" evidence="1">
    <location>
        <begin position="89"/>
        <end position="111"/>
    </location>
</feature>
<feature type="domain" description="Cytochrome b5 heme-binding" evidence="2">
    <location>
        <begin position="1"/>
        <end position="59"/>
    </location>
</feature>
<dbReference type="PANTHER" id="PTHR19353:SF19">
    <property type="entry name" value="DELTA(5) FATTY ACID DESATURASE C-RELATED"/>
    <property type="match status" value="1"/>
</dbReference>
<dbReference type="RefSeq" id="XP_001743760.1">
    <property type="nucleotide sequence ID" value="XM_001743708.1"/>
</dbReference>
<dbReference type="InterPro" id="IPR012171">
    <property type="entry name" value="Fatty_acid_desaturase"/>
</dbReference>
<protein>
    <recommendedName>
        <fullName evidence="2">Cytochrome b5 heme-binding domain-containing protein</fullName>
    </recommendedName>
</protein>
<feature type="transmembrane region" description="Helical" evidence="1">
    <location>
        <begin position="257"/>
        <end position="275"/>
    </location>
</feature>
<dbReference type="KEGG" id="mbr:MONBRDRAFT_6483"/>
<dbReference type="GO" id="GO:0006629">
    <property type="term" value="P:lipid metabolic process"/>
    <property type="evidence" value="ECO:0000318"/>
    <property type="project" value="GO_Central"/>
</dbReference>
<dbReference type="PIRSF" id="PIRSF015921">
    <property type="entry name" value="FA_sphinglp_des"/>
    <property type="match status" value="1"/>
</dbReference>
<accession>A9UU07</accession>
<feature type="transmembrane region" description="Helical" evidence="1">
    <location>
        <begin position="205"/>
        <end position="223"/>
    </location>
</feature>
<dbReference type="EMBL" id="CH991545">
    <property type="protein sequence ID" value="EDQ91338.1"/>
    <property type="molecule type" value="Genomic_DNA"/>
</dbReference>
<dbReference type="CDD" id="cd03506">
    <property type="entry name" value="Delta6-FADS-like"/>
    <property type="match status" value="1"/>
</dbReference>
<dbReference type="STRING" id="81824.A9UU07"/>
<dbReference type="GO" id="GO:0016717">
    <property type="term" value="F:oxidoreductase activity, acting on paired donors, with oxidation of a pair of donors resulting in the reduction of molecular oxygen to two molecules of water"/>
    <property type="evidence" value="ECO:0000318"/>
    <property type="project" value="GO_Central"/>
</dbReference>
<dbReference type="GeneID" id="5889285"/>
<keyword evidence="1" id="KW-0472">Membrane</keyword>
<dbReference type="GO" id="GO:0042759">
    <property type="term" value="P:long-chain fatty acid biosynthetic process"/>
    <property type="evidence" value="ECO:0007669"/>
    <property type="project" value="UniProtKB-ARBA"/>
</dbReference>
<keyword evidence="4" id="KW-1185">Reference proteome</keyword>
<dbReference type="Gene3D" id="3.10.120.10">
    <property type="entry name" value="Cytochrome b5-like heme/steroid binding domain"/>
    <property type="match status" value="1"/>
</dbReference>
<dbReference type="GO" id="GO:0016020">
    <property type="term" value="C:membrane"/>
    <property type="evidence" value="ECO:0000318"/>
    <property type="project" value="GO_Central"/>
</dbReference>
<dbReference type="Pfam" id="PF00487">
    <property type="entry name" value="FA_desaturase"/>
    <property type="match status" value="1"/>
</dbReference>